<comment type="cofactor">
    <cofactor evidence="1 6">
        <name>pyridoxal 5'-phosphate</name>
        <dbReference type="ChEBI" id="CHEBI:597326"/>
    </cofactor>
</comment>
<comment type="caution">
    <text evidence="7">The sequence shown here is derived from an EMBL/GenBank/DDBJ whole genome shotgun (WGS) entry which is preliminary data.</text>
</comment>
<dbReference type="GO" id="GO:0046394">
    <property type="term" value="P:carboxylic acid biosynthetic process"/>
    <property type="evidence" value="ECO:0007669"/>
    <property type="project" value="UniProtKB-ARBA"/>
</dbReference>
<dbReference type="InterPro" id="IPR043132">
    <property type="entry name" value="BCAT-like_C"/>
</dbReference>
<evidence type="ECO:0000313" key="8">
    <source>
        <dbReference type="Proteomes" id="UP000644756"/>
    </source>
</evidence>
<name>A0A917G6D7_9BACL</name>
<evidence type="ECO:0000256" key="3">
    <source>
        <dbReference type="ARBA" id="ARBA00011738"/>
    </source>
</evidence>
<dbReference type="FunFam" id="3.20.10.10:FF:000002">
    <property type="entry name" value="D-alanine aminotransferase"/>
    <property type="match status" value="1"/>
</dbReference>
<dbReference type="Gene3D" id="3.30.470.10">
    <property type="match status" value="1"/>
</dbReference>
<dbReference type="NCBIfam" id="NF005800">
    <property type="entry name" value="PRK07650.1"/>
    <property type="match status" value="1"/>
</dbReference>
<evidence type="ECO:0000256" key="2">
    <source>
        <dbReference type="ARBA" id="ARBA00009320"/>
    </source>
</evidence>
<comment type="similarity">
    <text evidence="2 5">Belongs to the class-IV pyridoxal-phosphate-dependent aminotransferase family.</text>
</comment>
<dbReference type="PANTHER" id="PTHR42743:SF11">
    <property type="entry name" value="AMINODEOXYCHORISMATE LYASE"/>
    <property type="match status" value="1"/>
</dbReference>
<dbReference type="Proteomes" id="UP000644756">
    <property type="component" value="Unassembled WGS sequence"/>
</dbReference>
<evidence type="ECO:0000256" key="5">
    <source>
        <dbReference type="RuleBase" id="RU004106"/>
    </source>
</evidence>
<dbReference type="SUPFAM" id="SSF56752">
    <property type="entry name" value="D-aminoacid aminotransferase-like PLP-dependent enzymes"/>
    <property type="match status" value="1"/>
</dbReference>
<dbReference type="PROSITE" id="PS00770">
    <property type="entry name" value="AA_TRANSFER_CLASS_4"/>
    <property type="match status" value="1"/>
</dbReference>
<dbReference type="Pfam" id="PF01063">
    <property type="entry name" value="Aminotran_4"/>
    <property type="match status" value="1"/>
</dbReference>
<evidence type="ECO:0000256" key="6">
    <source>
        <dbReference type="RuleBase" id="RU004516"/>
    </source>
</evidence>
<keyword evidence="4 6" id="KW-0663">Pyridoxal phosphate</keyword>
<dbReference type="GO" id="GO:0016829">
    <property type="term" value="F:lyase activity"/>
    <property type="evidence" value="ECO:0007669"/>
    <property type="project" value="UniProtKB-KW"/>
</dbReference>
<reference evidence="7" key="1">
    <citation type="journal article" date="2014" name="Int. J. Syst. Evol. Microbiol.">
        <title>Complete genome sequence of Corynebacterium casei LMG S-19264T (=DSM 44701T), isolated from a smear-ripened cheese.</title>
        <authorList>
            <consortium name="US DOE Joint Genome Institute (JGI-PGF)"/>
            <person name="Walter F."/>
            <person name="Albersmeier A."/>
            <person name="Kalinowski J."/>
            <person name="Ruckert C."/>
        </authorList>
    </citation>
    <scope>NUCLEOTIDE SEQUENCE</scope>
    <source>
        <strain evidence="7">CGMCC 1.12987</strain>
    </source>
</reference>
<dbReference type="Gene3D" id="3.20.10.10">
    <property type="entry name" value="D-amino Acid Aminotransferase, subunit A, domain 2"/>
    <property type="match status" value="1"/>
</dbReference>
<accession>A0A917G6D7</accession>
<evidence type="ECO:0000256" key="1">
    <source>
        <dbReference type="ARBA" id="ARBA00001933"/>
    </source>
</evidence>
<comment type="subunit">
    <text evidence="3">Homodimer.</text>
</comment>
<dbReference type="InterPro" id="IPR036038">
    <property type="entry name" value="Aminotransferase-like"/>
</dbReference>
<evidence type="ECO:0000256" key="4">
    <source>
        <dbReference type="ARBA" id="ARBA00022898"/>
    </source>
</evidence>
<dbReference type="InterPro" id="IPR001544">
    <property type="entry name" value="Aminotrans_IV"/>
</dbReference>
<keyword evidence="8" id="KW-1185">Reference proteome</keyword>
<dbReference type="GO" id="GO:0005829">
    <property type="term" value="C:cytosol"/>
    <property type="evidence" value="ECO:0007669"/>
    <property type="project" value="TreeGrafter"/>
</dbReference>
<dbReference type="EMBL" id="BMGR01000021">
    <property type="protein sequence ID" value="GGG24895.1"/>
    <property type="molecule type" value="Genomic_DNA"/>
</dbReference>
<dbReference type="AlphaFoldDB" id="A0A917G6D7"/>
<protein>
    <submittedName>
        <fullName evidence="7">4-amino-4-deoxychorismate lyase</fullName>
    </submittedName>
</protein>
<dbReference type="InterPro" id="IPR018300">
    <property type="entry name" value="Aminotrans_IV_CS"/>
</dbReference>
<dbReference type="InterPro" id="IPR043131">
    <property type="entry name" value="BCAT-like_N"/>
</dbReference>
<dbReference type="InterPro" id="IPR050571">
    <property type="entry name" value="Class-IV_PLP-Dep_Aminotrnsfr"/>
</dbReference>
<proteinExistence type="inferred from homology"/>
<keyword evidence="7" id="KW-0456">Lyase</keyword>
<gene>
    <name evidence="7" type="primary">pabC</name>
    <name evidence="7" type="ORF">GCM10010916_46770</name>
</gene>
<organism evidence="7 8">
    <name type="scientific">Paenibacillus abyssi</name>
    <dbReference type="NCBI Taxonomy" id="1340531"/>
    <lineage>
        <taxon>Bacteria</taxon>
        <taxon>Bacillati</taxon>
        <taxon>Bacillota</taxon>
        <taxon>Bacilli</taxon>
        <taxon>Bacillales</taxon>
        <taxon>Paenibacillaceae</taxon>
        <taxon>Paenibacillus</taxon>
    </lineage>
</organism>
<dbReference type="RefSeq" id="WP_188533505.1">
    <property type="nucleotide sequence ID" value="NZ_BMGR01000021.1"/>
</dbReference>
<dbReference type="PANTHER" id="PTHR42743">
    <property type="entry name" value="AMINO-ACID AMINOTRANSFERASE"/>
    <property type="match status" value="1"/>
</dbReference>
<evidence type="ECO:0000313" key="7">
    <source>
        <dbReference type="EMBL" id="GGG24895.1"/>
    </source>
</evidence>
<dbReference type="GO" id="GO:0008652">
    <property type="term" value="P:amino acid biosynthetic process"/>
    <property type="evidence" value="ECO:0007669"/>
    <property type="project" value="UniProtKB-ARBA"/>
</dbReference>
<sequence length="292" mass="32689">MKVGFNGSVIEAREAVISVYDHGFLYGMGLFETFRTYNGGKPYLLDRHLKRLEEGCLTLGIQYIPQEEQIKRLLRELLQANRLEEAYVRLTVSAGEGELGLPTADYERPNILVLVKPLPTVNELLYVQGKELRLLSTLRNSPEGEFRQKSLHYMNNILAKRELTASGASAGAEGLMRTREGWLAEGIVSNLFFVRDGILYTPDISTGILPGITRRRVMELAEAAGLSVQEGYFTWEELLEAAEVWVTNSIQEIVPVTRLSDEYGEMNMIGKGEAGPITKQLLQAYRADANAM</sequence>
<reference evidence="7" key="2">
    <citation type="submission" date="2020-09" db="EMBL/GenBank/DDBJ databases">
        <authorList>
            <person name="Sun Q."/>
            <person name="Zhou Y."/>
        </authorList>
    </citation>
    <scope>NUCLEOTIDE SEQUENCE</scope>
    <source>
        <strain evidence="7">CGMCC 1.12987</strain>
    </source>
</reference>
<dbReference type="CDD" id="cd00449">
    <property type="entry name" value="PLPDE_IV"/>
    <property type="match status" value="1"/>
</dbReference>